<dbReference type="PANTHER" id="PTHR30188">
    <property type="entry name" value="ABC TRANSPORTER PERMEASE PROTEIN-RELATED"/>
    <property type="match status" value="1"/>
</dbReference>
<dbReference type="RefSeq" id="YP_009395099.1">
    <property type="nucleotide sequence ID" value="NC_035276.1"/>
</dbReference>
<organism evidence="2">
    <name type="scientific">Alsidium seaforthii</name>
    <dbReference type="NCBI Taxonomy" id="2007182"/>
    <lineage>
        <taxon>Eukaryota</taxon>
        <taxon>Rhodophyta</taxon>
        <taxon>Florideophyceae</taxon>
        <taxon>Rhodymeniophycidae</taxon>
        <taxon>Ceramiales</taxon>
        <taxon>Rhodomelaceae</taxon>
        <taxon>Polysiphonioideae</taxon>
        <taxon>Alsidium</taxon>
    </lineage>
</organism>
<feature type="transmembrane region" description="Helical" evidence="1">
    <location>
        <begin position="188"/>
        <end position="209"/>
    </location>
</feature>
<keyword evidence="2" id="KW-0150">Chloroplast</keyword>
<dbReference type="GeneID" id="33357073"/>
<keyword evidence="1" id="KW-0472">Membrane</keyword>
<dbReference type="PANTHER" id="PTHR30188:SF4">
    <property type="entry name" value="PROTEIN TRIGALACTOSYLDIACYLGLYCEROL 1, CHLOROPLASTIC"/>
    <property type="match status" value="1"/>
</dbReference>
<proteinExistence type="predicted"/>
<dbReference type="AlphaFoldDB" id="A0A1Z1MCP8"/>
<keyword evidence="2" id="KW-0934">Plastid</keyword>
<sequence length="254" mass="28761">MFVRRILLFIKVLFYLLYDFRWWQTCRALNVVDQIKLVGINSLFIVMITSFFISLVFTLQVVKEFMYLNAIDLIGSIVSIAFIRELSPVLTSIIFVGKVCSFFTSELATMLVTEQIDALFILGINPINYLIFPRLISVLVTLPLLNLFSILTSLITSSFICFILYSIDPLFFIRSLFYSSLIIDLSKSLIKVLVFAFFISLISCIWGLTAQGGSKGVGLSTTSSVVTCLISIFILNFILSYCLFNNFVSSFQMS</sequence>
<reference evidence="2" key="1">
    <citation type="journal article" date="2017" name="J. Phycol.">
        <title>Analysis of chloroplast genomes and a supermatrix inform reclassification of the Rhodomelaceae (Rhodophyta).</title>
        <authorList>
            <person name="Diaz-Tapia P."/>
            <person name="Maggs C.A."/>
            <person name="West J.A."/>
            <person name="Verbruggen H."/>
        </authorList>
    </citation>
    <scope>NUCLEOTIDE SEQUENCE</scope>
    <source>
        <strain evidence="2">PD644</strain>
    </source>
</reference>
<name>A0A1Z1MCP8_9FLOR</name>
<evidence type="ECO:0000313" key="2">
    <source>
        <dbReference type="EMBL" id="ARW63867.1"/>
    </source>
</evidence>
<evidence type="ECO:0008006" key="3">
    <source>
        <dbReference type="Google" id="ProtNLM"/>
    </source>
</evidence>
<dbReference type="EMBL" id="MF101430">
    <property type="protein sequence ID" value="ARW63867.1"/>
    <property type="molecule type" value="Genomic_DNA"/>
</dbReference>
<keyword evidence="1" id="KW-1133">Transmembrane helix</keyword>
<accession>A0A1Z1MCP8</accession>
<dbReference type="InterPro" id="IPR030802">
    <property type="entry name" value="Permease_MalE"/>
</dbReference>
<feature type="transmembrane region" description="Helical" evidence="1">
    <location>
        <begin position="147"/>
        <end position="167"/>
    </location>
</feature>
<dbReference type="GO" id="GO:0043190">
    <property type="term" value="C:ATP-binding cassette (ABC) transporter complex"/>
    <property type="evidence" value="ECO:0007669"/>
    <property type="project" value="InterPro"/>
</dbReference>
<feature type="transmembrane region" description="Helical" evidence="1">
    <location>
        <begin position="221"/>
        <end position="244"/>
    </location>
</feature>
<evidence type="ECO:0000256" key="1">
    <source>
        <dbReference type="SAM" id="Phobius"/>
    </source>
</evidence>
<keyword evidence="1" id="KW-0812">Transmembrane</keyword>
<dbReference type="GO" id="GO:0005548">
    <property type="term" value="F:phospholipid transporter activity"/>
    <property type="evidence" value="ECO:0007669"/>
    <property type="project" value="TreeGrafter"/>
</dbReference>
<feature type="transmembrane region" description="Helical" evidence="1">
    <location>
        <begin position="38"/>
        <end position="59"/>
    </location>
</feature>
<dbReference type="Pfam" id="PF02405">
    <property type="entry name" value="MlaE"/>
    <property type="match status" value="1"/>
</dbReference>
<feature type="transmembrane region" description="Helical" evidence="1">
    <location>
        <begin position="119"/>
        <end position="141"/>
    </location>
</feature>
<geneLocation type="chloroplast" evidence="2"/>
<protein>
    <recommendedName>
        <fullName evidence="3">ABC transporter permease</fullName>
    </recommendedName>
</protein>
<gene>
    <name evidence="2" type="primary">ycf63</name>
</gene>